<proteinExistence type="predicted"/>
<reference evidence="1" key="1">
    <citation type="submission" date="2015-12" db="EMBL/GenBank/DDBJ databases">
        <title>Gene expression during late stages of embryo sac development: a critical building block for successful pollen-pistil interactions.</title>
        <authorList>
            <person name="Liu Y."/>
            <person name="Joly V."/>
            <person name="Sabar M."/>
            <person name="Matton D.P."/>
        </authorList>
    </citation>
    <scope>NUCLEOTIDE SEQUENCE</scope>
</reference>
<dbReference type="AlphaFoldDB" id="A0A0V0GLG6"/>
<accession>A0A0V0GLG6</accession>
<sequence>MASLPRKGRWKVCVDPIFVGSHWVCCCWFDCTIIIVLFGEQTPPQPFTQGTIEIYAHFPPYDELETS</sequence>
<evidence type="ECO:0000313" key="1">
    <source>
        <dbReference type="EMBL" id="JAP09029.1"/>
    </source>
</evidence>
<protein>
    <submittedName>
        <fullName evidence="1">Putative ovule protein</fullName>
    </submittedName>
</protein>
<organism evidence="1">
    <name type="scientific">Solanum chacoense</name>
    <name type="common">Chaco potato</name>
    <dbReference type="NCBI Taxonomy" id="4108"/>
    <lineage>
        <taxon>Eukaryota</taxon>
        <taxon>Viridiplantae</taxon>
        <taxon>Streptophyta</taxon>
        <taxon>Embryophyta</taxon>
        <taxon>Tracheophyta</taxon>
        <taxon>Spermatophyta</taxon>
        <taxon>Magnoliopsida</taxon>
        <taxon>eudicotyledons</taxon>
        <taxon>Gunneridae</taxon>
        <taxon>Pentapetalae</taxon>
        <taxon>asterids</taxon>
        <taxon>lamiids</taxon>
        <taxon>Solanales</taxon>
        <taxon>Solanaceae</taxon>
        <taxon>Solanoideae</taxon>
        <taxon>Solaneae</taxon>
        <taxon>Solanum</taxon>
    </lineage>
</organism>
<dbReference type="EMBL" id="GEDG01035806">
    <property type="protein sequence ID" value="JAP09029.1"/>
    <property type="molecule type" value="Transcribed_RNA"/>
</dbReference>
<name>A0A0V0GLG6_SOLCH</name>